<evidence type="ECO:0000256" key="2">
    <source>
        <dbReference type="SAM" id="Phobius"/>
    </source>
</evidence>
<keyword evidence="2" id="KW-0812">Transmembrane</keyword>
<evidence type="ECO:0008006" key="6">
    <source>
        <dbReference type="Google" id="ProtNLM"/>
    </source>
</evidence>
<reference evidence="4 5" key="1">
    <citation type="submission" date="2014-09" db="EMBL/GenBank/DDBJ databases">
        <title>High-quality draft genome sequence of Kocuria marina SO9-6, an actinobacterium isolated from a copper mine.</title>
        <authorList>
            <person name="Castro D.B."/>
            <person name="Pereira L.B."/>
            <person name="Silva M.V."/>
            <person name="Silva B.P."/>
            <person name="Zanardi B.R."/>
            <person name="Carlos C."/>
            <person name="Belgini D.R."/>
            <person name="Limache E.G."/>
            <person name="Lacerda G.V."/>
            <person name="Nery M.B."/>
            <person name="Gomes M.B."/>
            <person name="Souza S."/>
            <person name="Silva T.M."/>
            <person name="Rodrigues V.D."/>
            <person name="Paulino L.C."/>
            <person name="Vicentini R."/>
            <person name="Ferraz L.F."/>
            <person name="Ottoboni L.M."/>
        </authorList>
    </citation>
    <scope>NUCLEOTIDE SEQUENCE [LARGE SCALE GENOMIC DNA]</scope>
    <source>
        <strain evidence="4 5">SO9-6</strain>
    </source>
</reference>
<evidence type="ECO:0000313" key="4">
    <source>
        <dbReference type="EMBL" id="KHE75034.1"/>
    </source>
</evidence>
<sequence>MLRRTAPAVLVTLLCALALFATTTATWIHADVPTSLQSVTVDVPGADAAPAVTALGLVAAVAAVASTLGGRVLRMIVGAVVALAGVGAVLAVLAVTGDSRAAAQPTVGAQTGVINDGGDYALTGWPWAAVTAAMLLALCGVWLAVVARHARRRNAQRYDRDAVAGSVGTAATTAAMHPRGGEASAGETQAAEHADDIDTWDALTRGEDPTQTD</sequence>
<accession>A0A0B0DIF6</accession>
<organism evidence="4 5">
    <name type="scientific">Kocuria marina</name>
    <dbReference type="NCBI Taxonomy" id="223184"/>
    <lineage>
        <taxon>Bacteria</taxon>
        <taxon>Bacillati</taxon>
        <taxon>Actinomycetota</taxon>
        <taxon>Actinomycetes</taxon>
        <taxon>Micrococcales</taxon>
        <taxon>Micrococcaceae</taxon>
        <taxon>Kocuria</taxon>
    </lineage>
</organism>
<feature type="signal peptide" evidence="3">
    <location>
        <begin position="1"/>
        <end position="30"/>
    </location>
</feature>
<keyword evidence="3" id="KW-0732">Signal</keyword>
<feature type="region of interest" description="Disordered" evidence="1">
    <location>
        <begin position="173"/>
        <end position="213"/>
    </location>
</feature>
<evidence type="ECO:0000256" key="3">
    <source>
        <dbReference type="SAM" id="SignalP"/>
    </source>
</evidence>
<dbReference type="STRING" id="223184.AS25_04525"/>
<dbReference type="InterPro" id="IPR019051">
    <property type="entry name" value="Trp_biosyn_TM_oprn/chp"/>
</dbReference>
<evidence type="ECO:0000256" key="1">
    <source>
        <dbReference type="SAM" id="MobiDB-lite"/>
    </source>
</evidence>
<dbReference type="eggNOG" id="ENOG5033A40">
    <property type="taxonomic scope" value="Bacteria"/>
</dbReference>
<keyword evidence="2" id="KW-0472">Membrane</keyword>
<feature type="transmembrane region" description="Helical" evidence="2">
    <location>
        <begin position="49"/>
        <end position="68"/>
    </location>
</feature>
<dbReference type="Pfam" id="PF09534">
    <property type="entry name" value="Trp_oprn_chp"/>
    <property type="match status" value="1"/>
</dbReference>
<proteinExistence type="predicted"/>
<dbReference type="EMBL" id="JROM01000016">
    <property type="protein sequence ID" value="KHE75034.1"/>
    <property type="molecule type" value="Genomic_DNA"/>
</dbReference>
<keyword evidence="2" id="KW-1133">Transmembrane helix</keyword>
<gene>
    <name evidence="4" type="ORF">AS25_04525</name>
</gene>
<evidence type="ECO:0000313" key="5">
    <source>
        <dbReference type="Proteomes" id="UP000030664"/>
    </source>
</evidence>
<dbReference type="Proteomes" id="UP000030664">
    <property type="component" value="Unassembled WGS sequence"/>
</dbReference>
<dbReference type="RefSeq" id="WP_035962110.1">
    <property type="nucleotide sequence ID" value="NZ_JROM01000016.1"/>
</dbReference>
<feature type="chain" id="PRO_5002054649" description="Trp biosynthesis associated, transmembrane protein, Oprn/Chp" evidence="3">
    <location>
        <begin position="31"/>
        <end position="213"/>
    </location>
</feature>
<feature type="transmembrane region" description="Helical" evidence="2">
    <location>
        <begin position="75"/>
        <end position="95"/>
    </location>
</feature>
<dbReference type="AlphaFoldDB" id="A0A0B0DIF6"/>
<feature type="transmembrane region" description="Helical" evidence="2">
    <location>
        <begin position="125"/>
        <end position="147"/>
    </location>
</feature>
<protein>
    <recommendedName>
        <fullName evidence="6">Trp biosynthesis associated, transmembrane protein, Oprn/Chp</fullName>
    </recommendedName>
</protein>
<comment type="caution">
    <text evidence="4">The sequence shown here is derived from an EMBL/GenBank/DDBJ whole genome shotgun (WGS) entry which is preliminary data.</text>
</comment>
<name>A0A0B0DIF6_9MICC</name>
<feature type="compositionally biased region" description="Basic and acidic residues" evidence="1">
    <location>
        <begin position="204"/>
        <end position="213"/>
    </location>
</feature>